<dbReference type="AlphaFoldDB" id="A0A2K0UF77"/>
<dbReference type="STRING" id="42673.A0A2K0UF77"/>
<comment type="caution">
    <text evidence="6">The sequence shown here is derived from an EMBL/GenBank/DDBJ whole genome shotgun (WGS) entry which is preliminary data.</text>
</comment>
<dbReference type="GO" id="GO:0003924">
    <property type="term" value="F:GTPase activity"/>
    <property type="evidence" value="ECO:0007669"/>
    <property type="project" value="InterPro"/>
</dbReference>
<keyword evidence="4" id="KW-0342">GTP-binding</keyword>
<accession>A0A2K0UF77</accession>
<proteinExistence type="predicted"/>
<dbReference type="PRINTS" id="PR00449">
    <property type="entry name" value="RASTRNSFRMNG"/>
</dbReference>
<evidence type="ECO:0000313" key="7">
    <source>
        <dbReference type="Proteomes" id="UP000236664"/>
    </source>
</evidence>
<dbReference type="NCBIfam" id="TIGR00231">
    <property type="entry name" value="small_GTP"/>
    <property type="match status" value="1"/>
</dbReference>
<dbReference type="GO" id="GO:0007264">
    <property type="term" value="P:small GTPase-mediated signal transduction"/>
    <property type="evidence" value="ECO:0007669"/>
    <property type="project" value="InterPro"/>
</dbReference>
<evidence type="ECO:0000256" key="2">
    <source>
        <dbReference type="ARBA" id="ARBA00022481"/>
    </source>
</evidence>
<dbReference type="PROSITE" id="PS51421">
    <property type="entry name" value="RAS"/>
    <property type="match status" value="1"/>
</dbReference>
<dbReference type="GO" id="GO:0005525">
    <property type="term" value="F:GTP binding"/>
    <property type="evidence" value="ECO:0007669"/>
    <property type="project" value="UniProtKB-KW"/>
</dbReference>
<reference evidence="6 7" key="1">
    <citation type="submission" date="2017-06" db="EMBL/GenBank/DDBJ databases">
        <title>Genome of Fusarium nygamai isolate CS10214.</title>
        <authorList>
            <person name="Gardiner D.M."/>
            <person name="Obanor F."/>
            <person name="Kazan K."/>
        </authorList>
    </citation>
    <scope>NUCLEOTIDE SEQUENCE [LARGE SCALE GENOMIC DNA]</scope>
    <source>
        <strain evidence="6 7">CS10214</strain>
    </source>
</reference>
<dbReference type="InterPro" id="IPR003578">
    <property type="entry name" value="Small_GTPase_Rho"/>
</dbReference>
<dbReference type="OrthoDB" id="8830751at2759"/>
<dbReference type="InterPro" id="IPR001806">
    <property type="entry name" value="Small_GTPase"/>
</dbReference>
<evidence type="ECO:0000256" key="3">
    <source>
        <dbReference type="ARBA" id="ARBA00022741"/>
    </source>
</evidence>
<evidence type="ECO:0000256" key="1">
    <source>
        <dbReference type="ARBA" id="ARBA00004370"/>
    </source>
</evidence>
<keyword evidence="5" id="KW-0472">Membrane</keyword>
<keyword evidence="7" id="KW-1185">Reference proteome</keyword>
<gene>
    <name evidence="6" type="ORF">FNYG_15359</name>
</gene>
<dbReference type="InterPro" id="IPR027417">
    <property type="entry name" value="P-loop_NTPase"/>
</dbReference>
<dbReference type="SUPFAM" id="SSF52540">
    <property type="entry name" value="P-loop containing nucleoside triphosphate hydrolases"/>
    <property type="match status" value="1"/>
</dbReference>
<sequence length="194" mass="21805">MISADNKLTIAWFISVVSRGIFPDYCIPPTVFEHYVAVADIEVDGKSVELALWDTAGIEDYDPLRALSYPDTDVVLICFAIDSPTSLSNVSEKWISEVFRFISDVPRILVGLKKDLRDDPKTITYLKKDGEHPVSWEEGKKVAESIAALGYFECSAKTGEGVNEVFEAAVRQTLTETKKIHKGLRNWLKRFSSR</sequence>
<evidence type="ECO:0000256" key="5">
    <source>
        <dbReference type="ARBA" id="ARBA00023136"/>
    </source>
</evidence>
<keyword evidence="3" id="KW-0547">Nucleotide-binding</keyword>
<dbReference type="PROSITE" id="PS51419">
    <property type="entry name" value="RAB"/>
    <property type="match status" value="1"/>
</dbReference>
<dbReference type="InterPro" id="IPR005225">
    <property type="entry name" value="Small_GTP-bd"/>
</dbReference>
<dbReference type="Proteomes" id="UP000236664">
    <property type="component" value="Unassembled WGS sequence"/>
</dbReference>
<dbReference type="Pfam" id="PF00071">
    <property type="entry name" value="Ras"/>
    <property type="match status" value="1"/>
</dbReference>
<dbReference type="SMART" id="SM00175">
    <property type="entry name" value="RAB"/>
    <property type="match status" value="1"/>
</dbReference>
<comment type="subcellular location">
    <subcellularLocation>
        <location evidence="1">Membrane</location>
    </subcellularLocation>
</comment>
<dbReference type="SMART" id="SM00173">
    <property type="entry name" value="RAS"/>
    <property type="match status" value="1"/>
</dbReference>
<dbReference type="FunFam" id="3.40.50.300:FF:002060">
    <property type="entry name" value="Rho family GTPase"/>
    <property type="match status" value="1"/>
</dbReference>
<dbReference type="SMART" id="SM00174">
    <property type="entry name" value="RHO"/>
    <property type="match status" value="1"/>
</dbReference>
<dbReference type="GO" id="GO:0016020">
    <property type="term" value="C:membrane"/>
    <property type="evidence" value="ECO:0007669"/>
    <property type="project" value="UniProtKB-SubCell"/>
</dbReference>
<dbReference type="EMBL" id="MTQA01000548">
    <property type="protein sequence ID" value="PNP56423.1"/>
    <property type="molecule type" value="Genomic_DNA"/>
</dbReference>
<dbReference type="Gene3D" id="3.40.50.300">
    <property type="entry name" value="P-loop containing nucleotide triphosphate hydrolases"/>
    <property type="match status" value="1"/>
</dbReference>
<keyword evidence="2" id="KW-0488">Methylation</keyword>
<evidence type="ECO:0000313" key="6">
    <source>
        <dbReference type="EMBL" id="PNP56423.1"/>
    </source>
</evidence>
<protein>
    <submittedName>
        <fullName evidence="6">Uncharacterized protein</fullName>
    </submittedName>
</protein>
<dbReference type="PROSITE" id="PS51420">
    <property type="entry name" value="RHO"/>
    <property type="match status" value="1"/>
</dbReference>
<organism evidence="6 7">
    <name type="scientific">Gibberella nygamai</name>
    <name type="common">Bean root rot disease fungus</name>
    <name type="synonym">Fusarium nygamai</name>
    <dbReference type="NCBI Taxonomy" id="42673"/>
    <lineage>
        <taxon>Eukaryota</taxon>
        <taxon>Fungi</taxon>
        <taxon>Dikarya</taxon>
        <taxon>Ascomycota</taxon>
        <taxon>Pezizomycotina</taxon>
        <taxon>Sordariomycetes</taxon>
        <taxon>Hypocreomycetidae</taxon>
        <taxon>Hypocreales</taxon>
        <taxon>Nectriaceae</taxon>
        <taxon>Fusarium</taxon>
        <taxon>Fusarium fujikuroi species complex</taxon>
    </lineage>
</organism>
<evidence type="ECO:0000256" key="4">
    <source>
        <dbReference type="ARBA" id="ARBA00023134"/>
    </source>
</evidence>
<dbReference type="PANTHER" id="PTHR24072">
    <property type="entry name" value="RHO FAMILY GTPASE"/>
    <property type="match status" value="1"/>
</dbReference>
<name>A0A2K0UF77_GIBNY</name>